<dbReference type="STRING" id="478744.SAMN05444359_105156"/>
<gene>
    <name evidence="2" type="ORF">SAMN05444359_105156</name>
</gene>
<dbReference type="OrthoDB" id="9808374at2"/>
<dbReference type="Pfam" id="PF11138">
    <property type="entry name" value="DUF2911"/>
    <property type="match status" value="1"/>
</dbReference>
<evidence type="ECO:0000313" key="2">
    <source>
        <dbReference type="EMBL" id="SEQ08751.1"/>
    </source>
</evidence>
<dbReference type="Proteomes" id="UP000199021">
    <property type="component" value="Unassembled WGS sequence"/>
</dbReference>
<keyword evidence="1" id="KW-0732">Signal</keyword>
<evidence type="ECO:0000256" key="1">
    <source>
        <dbReference type="SAM" id="SignalP"/>
    </source>
</evidence>
<feature type="signal peptide" evidence="1">
    <location>
        <begin position="1"/>
        <end position="25"/>
    </location>
</feature>
<dbReference type="RefSeq" id="WP_090166489.1">
    <property type="nucleotide sequence ID" value="NZ_FOFB01000005.1"/>
</dbReference>
<evidence type="ECO:0000313" key="3">
    <source>
        <dbReference type="Proteomes" id="UP000199021"/>
    </source>
</evidence>
<dbReference type="InParanoid" id="A0A1H9D5V0"/>
<sequence>MRPFTLLIALFALLFSACETTSSTADSVTDAVTETATDAANTAQNAISDAAEAASELMKGENYEVKVIDDKIKSPRKELTGEIAGVPVTINYGSPAVNDRVIYGDLVPYEKVWRTGANEATRITFGEDVKVGTEGTVLKAGTYSLFTLPASKEEWTIIFNKVADQWGAYDYEDSSDAARVSGSSAAASAKAERMDFVLAGNEIRFMWDDLMVSFPVDAASK</sequence>
<dbReference type="InterPro" id="IPR021314">
    <property type="entry name" value="DUF2911"/>
</dbReference>
<dbReference type="PROSITE" id="PS51257">
    <property type="entry name" value="PROKAR_LIPOPROTEIN"/>
    <property type="match status" value="1"/>
</dbReference>
<evidence type="ECO:0008006" key="4">
    <source>
        <dbReference type="Google" id="ProtNLM"/>
    </source>
</evidence>
<reference evidence="3" key="1">
    <citation type="submission" date="2016-10" db="EMBL/GenBank/DDBJ databases">
        <authorList>
            <person name="Varghese N."/>
            <person name="Submissions S."/>
        </authorList>
    </citation>
    <scope>NUCLEOTIDE SEQUENCE [LARGE SCALE GENOMIC DNA]</scope>
    <source>
        <strain evidence="3">DSM 24740</strain>
    </source>
</reference>
<dbReference type="EMBL" id="FOFB01000005">
    <property type="protein sequence ID" value="SEQ08751.1"/>
    <property type="molecule type" value="Genomic_DNA"/>
</dbReference>
<protein>
    <recommendedName>
        <fullName evidence="4">DUF2911 domain-containing protein</fullName>
    </recommendedName>
</protein>
<keyword evidence="3" id="KW-1185">Reference proteome</keyword>
<feature type="chain" id="PRO_5011503233" description="DUF2911 domain-containing protein" evidence="1">
    <location>
        <begin position="26"/>
        <end position="221"/>
    </location>
</feature>
<accession>A0A1H9D5V0</accession>
<organism evidence="2 3">
    <name type="scientific">Neolewinella agarilytica</name>
    <dbReference type="NCBI Taxonomy" id="478744"/>
    <lineage>
        <taxon>Bacteria</taxon>
        <taxon>Pseudomonadati</taxon>
        <taxon>Bacteroidota</taxon>
        <taxon>Saprospiria</taxon>
        <taxon>Saprospirales</taxon>
        <taxon>Lewinellaceae</taxon>
        <taxon>Neolewinella</taxon>
    </lineage>
</organism>
<name>A0A1H9D5V0_9BACT</name>
<dbReference type="AlphaFoldDB" id="A0A1H9D5V0"/>
<proteinExistence type="predicted"/>